<keyword evidence="9" id="KW-0969">Cilium</keyword>
<reference evidence="8" key="4">
    <citation type="submission" date="2024-05" db="EMBL/GenBank/DDBJ databases">
        <authorList>
            <person name="Sun Q."/>
            <person name="Zhou Y."/>
        </authorList>
    </citation>
    <scope>NUCLEOTIDE SEQUENCE</scope>
    <source>
        <strain evidence="8">CGMCC 1.11013</strain>
    </source>
</reference>
<dbReference type="InterPro" id="IPR003481">
    <property type="entry name" value="FliD_N"/>
</dbReference>
<reference evidence="8" key="1">
    <citation type="journal article" date="2014" name="Int. J. Syst. Evol. Microbiol.">
        <title>Complete genome of a new Firmicutes species belonging to the dominant human colonic microbiota ('Ruminococcus bicirculans') reveals two chromosomes and a selective capacity to utilize plant glucans.</title>
        <authorList>
            <consortium name="NISC Comparative Sequencing Program"/>
            <person name="Wegmann U."/>
            <person name="Louis P."/>
            <person name="Goesmann A."/>
            <person name="Henrissat B."/>
            <person name="Duncan S.H."/>
            <person name="Flint H.J."/>
        </authorList>
    </citation>
    <scope>NUCLEOTIDE SEQUENCE</scope>
    <source>
        <strain evidence="8">CGMCC 1.11013</strain>
    </source>
</reference>
<gene>
    <name evidence="8" type="primary">fliD</name>
    <name evidence="9" type="ORF">BG57_09400</name>
    <name evidence="8" type="ORF">GCM10010985_12640</name>
</gene>
<evidence type="ECO:0000256" key="3">
    <source>
        <dbReference type="ARBA" id="ARBA00023054"/>
    </source>
</evidence>
<evidence type="ECO:0000256" key="4">
    <source>
        <dbReference type="ARBA" id="ARBA00023143"/>
    </source>
</evidence>
<comment type="subunit">
    <text evidence="2 5">Homopentamer.</text>
</comment>
<dbReference type="Proteomes" id="UP000027439">
    <property type="component" value="Unassembled WGS sequence"/>
</dbReference>
<comment type="function">
    <text evidence="5">Required for morphogenesis and for the elongation of the flagellar filament by facilitating polymerization of the flagellin monomers at the tip of growing filament. Forms a capping structure, which prevents flagellin subunits (transported through the central channel of the flagellum) from leaking out without polymerization at the distal end.</text>
</comment>
<organism evidence="9 10">
    <name type="scientific">Caballeronia grimmiae</name>
    <dbReference type="NCBI Taxonomy" id="1071679"/>
    <lineage>
        <taxon>Bacteria</taxon>
        <taxon>Pseudomonadati</taxon>
        <taxon>Pseudomonadota</taxon>
        <taxon>Betaproteobacteria</taxon>
        <taxon>Burkholderiales</taxon>
        <taxon>Burkholderiaceae</taxon>
        <taxon>Caballeronia</taxon>
    </lineage>
</organism>
<evidence type="ECO:0000259" key="7">
    <source>
        <dbReference type="Pfam" id="PF07195"/>
    </source>
</evidence>
<name>A0A069NW96_9BURK</name>
<feature type="domain" description="Flagellar hook-associated protein 2 C-terminal" evidence="7">
    <location>
        <begin position="233"/>
        <end position="461"/>
    </location>
</feature>
<dbReference type="EMBL" id="JFHE01000019">
    <property type="protein sequence ID" value="KDR32643.1"/>
    <property type="molecule type" value="Genomic_DNA"/>
</dbReference>
<dbReference type="Pfam" id="PF02465">
    <property type="entry name" value="FliD_N"/>
    <property type="match status" value="1"/>
</dbReference>
<dbReference type="InterPro" id="IPR040026">
    <property type="entry name" value="FliD"/>
</dbReference>
<evidence type="ECO:0000256" key="5">
    <source>
        <dbReference type="RuleBase" id="RU362066"/>
    </source>
</evidence>
<dbReference type="GO" id="GO:0009424">
    <property type="term" value="C:bacterial-type flagellum hook"/>
    <property type="evidence" value="ECO:0007669"/>
    <property type="project" value="UniProtKB-UniRule"/>
</dbReference>
<keyword evidence="4 5" id="KW-0975">Bacterial flagellum</keyword>
<dbReference type="Proteomes" id="UP000597138">
    <property type="component" value="Unassembled WGS sequence"/>
</dbReference>
<evidence type="ECO:0000256" key="1">
    <source>
        <dbReference type="ARBA" id="ARBA00009764"/>
    </source>
</evidence>
<keyword evidence="9" id="KW-0282">Flagellum</keyword>
<comment type="caution">
    <text evidence="9">The sequence shown here is derived from an EMBL/GenBank/DDBJ whole genome shotgun (WGS) entry which is preliminary data.</text>
</comment>
<evidence type="ECO:0000313" key="9">
    <source>
        <dbReference type="EMBL" id="KDR32643.1"/>
    </source>
</evidence>
<dbReference type="PANTHER" id="PTHR30288">
    <property type="entry name" value="FLAGELLAR CAP/ASSEMBLY PROTEIN FLID"/>
    <property type="match status" value="1"/>
</dbReference>
<dbReference type="STRING" id="1071679.BG57_09400"/>
<dbReference type="GO" id="GO:0005576">
    <property type="term" value="C:extracellular region"/>
    <property type="evidence" value="ECO:0007669"/>
    <property type="project" value="UniProtKB-SubCell"/>
</dbReference>
<dbReference type="GO" id="GO:0009421">
    <property type="term" value="C:bacterial-type flagellum filament cap"/>
    <property type="evidence" value="ECO:0007669"/>
    <property type="project" value="InterPro"/>
</dbReference>
<dbReference type="eggNOG" id="COG1345">
    <property type="taxonomic scope" value="Bacteria"/>
</dbReference>
<dbReference type="EMBL" id="BMEG01000001">
    <property type="protein sequence ID" value="GGD60010.1"/>
    <property type="molecule type" value="Genomic_DNA"/>
</dbReference>
<evidence type="ECO:0000313" key="11">
    <source>
        <dbReference type="Proteomes" id="UP000597138"/>
    </source>
</evidence>
<reference evidence="11" key="3">
    <citation type="journal article" date="2019" name="Int. J. Syst. Evol. Microbiol.">
        <title>The Global Catalogue of Microorganisms (GCM) 10K type strain sequencing project: providing services to taxonomists for standard genome sequencing and annotation.</title>
        <authorList>
            <consortium name="The Broad Institute Genomics Platform"/>
            <consortium name="The Broad Institute Genome Sequencing Center for Infectious Disease"/>
            <person name="Wu L."/>
            <person name="Ma J."/>
        </authorList>
    </citation>
    <scope>NUCLEOTIDE SEQUENCE [LARGE SCALE GENOMIC DNA]</scope>
    <source>
        <strain evidence="11">CGMCC 1.11013</strain>
    </source>
</reference>
<sequence>MTTTTSTTSSSNISATLAAAAQSIISGATNSSLDVSTLVGSLVTAKTTAQATQIANKTSSDNTLLSAVSQIKSALSSLQSSLSGLSDGTALAAYTATASGSGLTATAGTSAVAGSYEIKVNNVASAQKISSTAHAATDTFGTGTLTLSLGSTSMNVALDGTNTLASIASSINSANDNPGISATIVTGTDGQHLVLASKTTGASNSISVTAGAGVDSSLSYSAGSSNYTETSQAKDASLTVDGTAVTSSTNTLTTAIGGVTLNLASAAAGSTQTLTVASDTTKEKSTIKSFVDAYNSFVSQAAALSTFDSTKAAGSQGGVLLGDSMLQTIRSTLANIVTSGVASTSGSTSVTTNLASIGIDLQDDGTLSIDDSKLSTALSNNPTRVQQLFSQTNGIGKQLSSKITTFLQTGGIIDTRTTALNADLKSLTDQTAKLQTYADSLTSQYNSQFTALNTLMATMQNNTAYLTQLFGGTNSAGALATNK</sequence>
<dbReference type="GO" id="GO:0007155">
    <property type="term" value="P:cell adhesion"/>
    <property type="evidence" value="ECO:0007669"/>
    <property type="project" value="InterPro"/>
</dbReference>
<evidence type="ECO:0000259" key="6">
    <source>
        <dbReference type="Pfam" id="PF02465"/>
    </source>
</evidence>
<comment type="subcellular location">
    <subcellularLocation>
        <location evidence="5">Secreted</location>
    </subcellularLocation>
    <subcellularLocation>
        <location evidence="5">Bacterial flagellum</location>
    </subcellularLocation>
</comment>
<accession>A0A069NW96</accession>
<keyword evidence="5" id="KW-0964">Secreted</keyword>
<evidence type="ECO:0000313" key="8">
    <source>
        <dbReference type="EMBL" id="GGD60010.1"/>
    </source>
</evidence>
<keyword evidence="9" id="KW-0966">Cell projection</keyword>
<evidence type="ECO:0000313" key="10">
    <source>
        <dbReference type="Proteomes" id="UP000027439"/>
    </source>
</evidence>
<keyword evidence="3" id="KW-0175">Coiled coil</keyword>
<dbReference type="OrthoDB" id="9034667at2"/>
<protein>
    <recommendedName>
        <fullName evidence="5">Flagellar hook-associated protein 2</fullName>
        <shortName evidence="5">HAP2</shortName>
    </recommendedName>
    <alternativeName>
        <fullName evidence="5">Flagellar cap protein</fullName>
    </alternativeName>
</protein>
<dbReference type="GO" id="GO:0071973">
    <property type="term" value="P:bacterial-type flagellum-dependent cell motility"/>
    <property type="evidence" value="ECO:0007669"/>
    <property type="project" value="TreeGrafter"/>
</dbReference>
<dbReference type="InterPro" id="IPR010809">
    <property type="entry name" value="FliD_C"/>
</dbReference>
<dbReference type="AlphaFoldDB" id="A0A069NW96"/>
<dbReference type="PANTHER" id="PTHR30288:SF0">
    <property type="entry name" value="FLAGELLAR HOOK-ASSOCIATED PROTEIN 2"/>
    <property type="match status" value="1"/>
</dbReference>
<keyword evidence="11" id="KW-1185">Reference proteome</keyword>
<reference evidence="9 10" key="2">
    <citation type="submission" date="2014-03" db="EMBL/GenBank/DDBJ databases">
        <title>Draft Genome Sequences of Four Burkholderia Strains.</title>
        <authorList>
            <person name="Liu X.Y."/>
            <person name="Li C.X."/>
            <person name="Xu J.H."/>
        </authorList>
    </citation>
    <scope>NUCLEOTIDE SEQUENCE [LARGE SCALE GENOMIC DNA]</scope>
    <source>
        <strain evidence="9 10">R27</strain>
    </source>
</reference>
<evidence type="ECO:0000256" key="2">
    <source>
        <dbReference type="ARBA" id="ARBA00011255"/>
    </source>
</evidence>
<feature type="domain" description="Flagellar hook-associated protein 2 N-terminal" evidence="6">
    <location>
        <begin position="31"/>
        <end position="127"/>
    </location>
</feature>
<comment type="similarity">
    <text evidence="1 5">Belongs to the FliD family.</text>
</comment>
<dbReference type="Pfam" id="PF07195">
    <property type="entry name" value="FliD_C"/>
    <property type="match status" value="1"/>
</dbReference>
<proteinExistence type="inferred from homology"/>
<dbReference type="RefSeq" id="WP_035967138.1">
    <property type="nucleotide sequence ID" value="NZ_BMEG01000001.1"/>
</dbReference>